<keyword evidence="5" id="KW-1185">Reference proteome</keyword>
<keyword evidence="1" id="KW-0326">Glycosidase</keyword>
<dbReference type="InterPro" id="IPR050887">
    <property type="entry name" value="Beta-mannosidase_GH2"/>
</dbReference>
<evidence type="ECO:0000313" key="5">
    <source>
        <dbReference type="Proteomes" id="UP000831787"/>
    </source>
</evidence>
<dbReference type="InterPro" id="IPR017853">
    <property type="entry name" value="GH"/>
</dbReference>
<evidence type="ECO:0000259" key="2">
    <source>
        <dbReference type="Pfam" id="PF17753"/>
    </source>
</evidence>
<sequence>MNNVREEAEAVITKLRNHPCLALWCGNNENDWLYEVEYASGRIDTPFYGEKIYHQLLPELLSKLDPNRFYWPSSPYGGNDHDSEEIGDRHNWQVWHGNIEPRKFGEPATQNYSVEGVSFKNYKQDFTLFSSEFGMHASANAFTLKKYLPAGEFYWGSAEMAYRNKDDHHHKGLLLMEGYTGIPQSINEYIDYSMLTQAEGLKLAVEHYRRQKPVTSGALIWQLNDCWPGTSWSMIDYELLPKASYYYSKKFFAPKHLNLDVAPGGTITLWVLNDLIAEWKDVVVLESYSFQGERICRKEIPFELGANQTLKLAEFAEADVLNGCLPEEIVVCVSSSSGACDKNLYYLKDQKDLVLPPTVLSVTRVHEKNEIHISTDGLARFVKLIPYDKSIITSDNFFDLLPGETKKVSVKQLDDAGMDLDQIEVTCLNKQ</sequence>
<dbReference type="Gene3D" id="2.60.40.10">
    <property type="entry name" value="Immunoglobulins"/>
    <property type="match status" value="1"/>
</dbReference>
<dbReference type="SUPFAM" id="SSF51445">
    <property type="entry name" value="(Trans)glycosidases"/>
    <property type="match status" value="1"/>
</dbReference>
<dbReference type="Gene3D" id="3.20.20.80">
    <property type="entry name" value="Glycosidases"/>
    <property type="match status" value="1"/>
</dbReference>
<feature type="domain" description="Mannosidase Ig/CBM-like" evidence="3">
    <location>
        <begin position="266"/>
        <end position="352"/>
    </location>
</feature>
<dbReference type="EMBL" id="CP095073">
    <property type="protein sequence ID" value="UOQ45008.1"/>
    <property type="molecule type" value="Genomic_DNA"/>
</dbReference>
<proteinExistence type="predicted"/>
<dbReference type="InterPro" id="IPR013783">
    <property type="entry name" value="Ig-like_fold"/>
</dbReference>
<reference evidence="4 5" key="1">
    <citation type="submission" date="2022-04" db="EMBL/GenBank/DDBJ databases">
        <title>Halobacillus sp. isolated from saltern.</title>
        <authorList>
            <person name="Won M."/>
            <person name="Lee C.-M."/>
            <person name="Woen H.-Y."/>
            <person name="Kwon S.-W."/>
        </authorList>
    </citation>
    <scope>NUCLEOTIDE SEQUENCE [LARGE SCALE GENOMIC DNA]</scope>
    <source>
        <strain evidence="4 5">SSBR10-3</strain>
    </source>
</reference>
<organism evidence="4 5">
    <name type="scientific">Halobacillus salinarum</name>
    <dbReference type="NCBI Taxonomy" id="2932257"/>
    <lineage>
        <taxon>Bacteria</taxon>
        <taxon>Bacillati</taxon>
        <taxon>Bacillota</taxon>
        <taxon>Bacilli</taxon>
        <taxon>Bacillales</taxon>
        <taxon>Bacillaceae</taxon>
        <taxon>Halobacillus</taxon>
    </lineage>
</organism>
<keyword evidence="1" id="KW-0378">Hydrolase</keyword>
<dbReference type="PANTHER" id="PTHR43730:SF1">
    <property type="entry name" value="BETA-MANNOSIDASE"/>
    <property type="match status" value="1"/>
</dbReference>
<dbReference type="Pfam" id="PF17753">
    <property type="entry name" value="Ig_mannosidase"/>
    <property type="match status" value="1"/>
</dbReference>
<evidence type="ECO:0000313" key="4">
    <source>
        <dbReference type="EMBL" id="UOQ45008.1"/>
    </source>
</evidence>
<dbReference type="InterPro" id="IPR041625">
    <property type="entry name" value="Beta-mannosidase_Ig"/>
</dbReference>
<dbReference type="SUPFAM" id="SSF49303">
    <property type="entry name" value="beta-Galactosidase/glucuronidase domain"/>
    <property type="match status" value="2"/>
</dbReference>
<name>A0ABY4EKK8_9BACI</name>
<dbReference type="Pfam" id="PF17786">
    <property type="entry name" value="Mannosidase_ig"/>
    <property type="match status" value="1"/>
</dbReference>
<dbReference type="InterPro" id="IPR041447">
    <property type="entry name" value="Mannosidase_ig"/>
</dbReference>
<dbReference type="Proteomes" id="UP000831787">
    <property type="component" value="Chromosome"/>
</dbReference>
<evidence type="ECO:0000259" key="3">
    <source>
        <dbReference type="Pfam" id="PF17786"/>
    </source>
</evidence>
<evidence type="ECO:0000256" key="1">
    <source>
        <dbReference type="ARBA" id="ARBA00023295"/>
    </source>
</evidence>
<gene>
    <name evidence="4" type="ORF">MUN89_03380</name>
</gene>
<dbReference type="InterPro" id="IPR036156">
    <property type="entry name" value="Beta-gal/glucu_dom_sf"/>
</dbReference>
<evidence type="ECO:0008006" key="6">
    <source>
        <dbReference type="Google" id="ProtNLM"/>
    </source>
</evidence>
<dbReference type="PANTHER" id="PTHR43730">
    <property type="entry name" value="BETA-MANNOSIDASE"/>
    <property type="match status" value="1"/>
</dbReference>
<accession>A0ABY4EKK8</accession>
<feature type="domain" description="Beta-mannosidase Ig-fold" evidence="2">
    <location>
        <begin position="357"/>
        <end position="425"/>
    </location>
</feature>
<protein>
    <recommendedName>
        <fullName evidence="6">Beta-mannosidase</fullName>
    </recommendedName>
</protein>